<dbReference type="EMBL" id="ANKE01000510">
    <property type="protein sequence ID" value="EPC71974.1"/>
    <property type="molecule type" value="Genomic_DNA"/>
</dbReference>
<dbReference type="AlphaFoldDB" id="A0A829H5T3"/>
<dbReference type="GO" id="GO:0006508">
    <property type="term" value="P:proteolysis"/>
    <property type="evidence" value="ECO:0007669"/>
    <property type="project" value="UniProtKB-KW"/>
</dbReference>
<evidence type="ECO:0000256" key="4">
    <source>
        <dbReference type="SAM" id="SignalP"/>
    </source>
</evidence>
<protein>
    <submittedName>
        <fullName evidence="5">Subtilisin-like serine protease</fullName>
    </submittedName>
</protein>
<keyword evidence="5" id="KW-0645">Protease</keyword>
<comment type="caution">
    <text evidence="5">The sequence shown here is derived from an EMBL/GenBank/DDBJ whole genome shotgun (WGS) entry which is preliminary data.</text>
</comment>
<keyword evidence="2" id="KW-0378">Hydrolase</keyword>
<accession>A0A829H5T3</accession>
<feature type="signal peptide" evidence="4">
    <location>
        <begin position="1"/>
        <end position="22"/>
    </location>
</feature>
<sequence>MQRKKKGLSILLAGTVALGALAVLPVGEIQAKAAISQQTKGSSLANTVKAATAKQAATDTTAATTNQAIATQLAAKGIDYNKLNKVQQQDTYVDVIVQMSAAPASENGTLRTDYSSTAEIQQETNKVIAAQASVKAAVEQVTQQTAGESYGYVVNGFSTKVRVVDIPKLKQIAGVKTVTLAKVYYPTDANANSMANVQAVWSNYKYKGEGTVVSVIDTGIDPTHKDMRLSDDKDVKLTKSDVEKFTDTAKH</sequence>
<evidence type="ECO:0000256" key="3">
    <source>
        <dbReference type="PROSITE-ProRule" id="PRU01240"/>
    </source>
</evidence>
<comment type="similarity">
    <text evidence="1 3">Belongs to the peptidase S8 family.</text>
</comment>
<gene>
    <name evidence="5" type="ORF">Lpp41_10561</name>
</gene>
<dbReference type="SUPFAM" id="SSF52743">
    <property type="entry name" value="Subtilisin-like"/>
    <property type="match status" value="1"/>
</dbReference>
<evidence type="ECO:0000313" key="5">
    <source>
        <dbReference type="EMBL" id="EPC71974.1"/>
    </source>
</evidence>
<dbReference type="PROSITE" id="PS51892">
    <property type="entry name" value="SUBTILASE"/>
    <property type="match status" value="1"/>
</dbReference>
<dbReference type="InterPro" id="IPR036852">
    <property type="entry name" value="Peptidase_S8/S53_dom_sf"/>
</dbReference>
<dbReference type="GO" id="GO:0004252">
    <property type="term" value="F:serine-type endopeptidase activity"/>
    <property type="evidence" value="ECO:0007669"/>
    <property type="project" value="InterPro"/>
</dbReference>
<proteinExistence type="inferred from homology"/>
<organism evidence="5 6">
    <name type="scientific">Lacticaseibacillus paracasei subsp. paracasei Lpp41</name>
    <dbReference type="NCBI Taxonomy" id="1256208"/>
    <lineage>
        <taxon>Bacteria</taxon>
        <taxon>Bacillati</taxon>
        <taxon>Bacillota</taxon>
        <taxon>Bacilli</taxon>
        <taxon>Lactobacillales</taxon>
        <taxon>Lactobacillaceae</taxon>
        <taxon>Lacticaseibacillus</taxon>
    </lineage>
</organism>
<evidence type="ECO:0000313" key="6">
    <source>
        <dbReference type="Proteomes" id="UP000014244"/>
    </source>
</evidence>
<reference evidence="5 6" key="1">
    <citation type="journal article" date="2013" name="PLoS ONE">
        <title>Lactobacillus paracasei comparative genomics: towards species pan-genome definition and exploitation of diversity.</title>
        <authorList>
            <person name="Smokvina T."/>
            <person name="Wels M."/>
            <person name="Polka J."/>
            <person name="Chervaux C."/>
            <person name="Brisse S."/>
            <person name="Boekhorst J."/>
            <person name="van Hylckama Vlieg J.E."/>
            <person name="Siezen R.J."/>
        </authorList>
    </citation>
    <scope>NUCLEOTIDE SEQUENCE [LARGE SCALE GENOMIC DNA]</scope>
    <source>
        <strain evidence="5 6">Lpp41</strain>
    </source>
</reference>
<comment type="caution">
    <text evidence="3">Lacks conserved residue(s) required for the propagation of feature annotation.</text>
</comment>
<feature type="chain" id="PRO_5038940507" evidence="4">
    <location>
        <begin position="23"/>
        <end position="251"/>
    </location>
</feature>
<feature type="non-terminal residue" evidence="5">
    <location>
        <position position="251"/>
    </location>
</feature>
<keyword evidence="4" id="KW-0732">Signal</keyword>
<evidence type="ECO:0000256" key="1">
    <source>
        <dbReference type="ARBA" id="ARBA00011073"/>
    </source>
</evidence>
<dbReference type="PROSITE" id="PS00136">
    <property type="entry name" value="SUBTILASE_ASP"/>
    <property type="match status" value="1"/>
</dbReference>
<dbReference type="InterPro" id="IPR023827">
    <property type="entry name" value="Peptidase_S8_Asp-AS"/>
</dbReference>
<dbReference type="Gene3D" id="3.40.50.200">
    <property type="entry name" value="Peptidase S8/S53 domain"/>
    <property type="match status" value="1"/>
</dbReference>
<dbReference type="Proteomes" id="UP000014244">
    <property type="component" value="Unassembled WGS sequence"/>
</dbReference>
<evidence type="ECO:0000256" key="2">
    <source>
        <dbReference type="ARBA" id="ARBA00022801"/>
    </source>
</evidence>
<name>A0A829H5T3_LACPA</name>